<dbReference type="RefSeq" id="WP_343975585.1">
    <property type="nucleotide sequence ID" value="NZ_BAAAJG010000008.1"/>
</dbReference>
<proteinExistence type="predicted"/>
<protein>
    <submittedName>
        <fullName evidence="1">Uncharacterized protein</fullName>
    </submittedName>
</protein>
<dbReference type="Proteomes" id="UP001597145">
    <property type="component" value="Unassembled WGS sequence"/>
</dbReference>
<gene>
    <name evidence="1" type="ORF">ACFSCY_07650</name>
</gene>
<keyword evidence="2" id="KW-1185">Reference proteome</keyword>
<evidence type="ECO:0000313" key="1">
    <source>
        <dbReference type="EMBL" id="MFD1529314.1"/>
    </source>
</evidence>
<reference evidence="2" key="1">
    <citation type="journal article" date="2019" name="Int. J. Syst. Evol. Microbiol.">
        <title>The Global Catalogue of Microorganisms (GCM) 10K type strain sequencing project: providing services to taxonomists for standard genome sequencing and annotation.</title>
        <authorList>
            <consortium name="The Broad Institute Genomics Platform"/>
            <consortium name="The Broad Institute Genome Sequencing Center for Infectious Disease"/>
            <person name="Wu L."/>
            <person name="Ma J."/>
        </authorList>
    </citation>
    <scope>NUCLEOTIDE SEQUENCE [LARGE SCALE GENOMIC DNA]</scope>
    <source>
        <strain evidence="2">JCM 12165</strain>
    </source>
</reference>
<sequence length="108" mass="11968">MGWTLDELREAVQKPVGDPTPARPVMTVRSIHDDGDHLVVVLDAGRPGAEAERWELSFATTEGDLTRMPLDHAALILRANLEEWWDTRDQYPAGVPGVVEKRVGTPSQ</sequence>
<accession>A0ABW4FFC4</accession>
<evidence type="ECO:0000313" key="2">
    <source>
        <dbReference type="Proteomes" id="UP001597145"/>
    </source>
</evidence>
<name>A0ABW4FFC4_9PSEU</name>
<dbReference type="EMBL" id="JBHUCP010000004">
    <property type="protein sequence ID" value="MFD1529314.1"/>
    <property type="molecule type" value="Genomic_DNA"/>
</dbReference>
<organism evidence="1 2">
    <name type="scientific">Pseudonocardia aurantiaca</name>
    <dbReference type="NCBI Taxonomy" id="75290"/>
    <lineage>
        <taxon>Bacteria</taxon>
        <taxon>Bacillati</taxon>
        <taxon>Actinomycetota</taxon>
        <taxon>Actinomycetes</taxon>
        <taxon>Pseudonocardiales</taxon>
        <taxon>Pseudonocardiaceae</taxon>
        <taxon>Pseudonocardia</taxon>
    </lineage>
</organism>
<comment type="caution">
    <text evidence="1">The sequence shown here is derived from an EMBL/GenBank/DDBJ whole genome shotgun (WGS) entry which is preliminary data.</text>
</comment>